<dbReference type="Proteomes" id="UP000245622">
    <property type="component" value="Chromosome 1"/>
</dbReference>
<dbReference type="InterPro" id="IPR004223">
    <property type="entry name" value="VitB12-dep_Met_synth_activ_dom"/>
</dbReference>
<feature type="domain" description="AdoMet activation" evidence="1">
    <location>
        <begin position="141"/>
        <end position="210"/>
    </location>
</feature>
<evidence type="ECO:0000313" key="3">
    <source>
        <dbReference type="Proteomes" id="UP000245622"/>
    </source>
</evidence>
<dbReference type="PIRSF" id="PIRSF037984">
    <property type="entry name" value="Met_synth_TM0269_prd"/>
    <property type="match status" value="1"/>
</dbReference>
<protein>
    <submittedName>
        <fullName evidence="2">Vitamin B12 dependent methionine synthase,activation domain protein</fullName>
        <ecNumber evidence="2">2.1.1.13</ecNumber>
    </submittedName>
</protein>
<dbReference type="AlphaFoldDB" id="A0A1V1I405"/>
<dbReference type="EMBL" id="LN555523">
    <property type="protein sequence ID" value="CED94981.1"/>
    <property type="molecule type" value="Genomic_DNA"/>
</dbReference>
<dbReference type="Pfam" id="PF02965">
    <property type="entry name" value="Met_synt_B12"/>
    <property type="match status" value="1"/>
</dbReference>
<dbReference type="SUPFAM" id="SSF56507">
    <property type="entry name" value="Methionine synthase activation domain-like"/>
    <property type="match status" value="1"/>
</dbReference>
<keyword evidence="2" id="KW-0489">Methyltransferase</keyword>
<gene>
    <name evidence="2" type="ORF">CRIB_2385</name>
</gene>
<name>A0A1V1I405_9FIRM</name>
<dbReference type="GO" id="GO:0008705">
    <property type="term" value="F:methionine synthase activity"/>
    <property type="evidence" value="ECO:0007669"/>
    <property type="project" value="UniProtKB-EC"/>
</dbReference>
<evidence type="ECO:0000259" key="1">
    <source>
        <dbReference type="Pfam" id="PF02965"/>
    </source>
</evidence>
<evidence type="ECO:0000313" key="2">
    <source>
        <dbReference type="EMBL" id="CED94981.1"/>
    </source>
</evidence>
<keyword evidence="2" id="KW-0808">Transferase</keyword>
<dbReference type="InterPro" id="IPR037010">
    <property type="entry name" value="VitB12-dep_Met_synth_activ_sf"/>
</dbReference>
<reference evidence="2 3" key="1">
    <citation type="submission" date="2014-04" db="EMBL/GenBank/DDBJ databases">
        <authorList>
            <person name="Hornung B.V."/>
        </authorList>
    </citation>
    <scope>NUCLEOTIDE SEQUENCE [LARGE SCALE GENOMIC DNA]</scope>
    <source>
        <strain evidence="2 3">CRIB</strain>
    </source>
</reference>
<dbReference type="InterPro" id="IPR017342">
    <property type="entry name" value="S-AdoMet-dep_Met_synth_prd"/>
</dbReference>
<dbReference type="GO" id="GO:0032259">
    <property type="term" value="P:methylation"/>
    <property type="evidence" value="ECO:0007669"/>
    <property type="project" value="UniProtKB-KW"/>
</dbReference>
<dbReference type="GeneID" id="82206448"/>
<proteinExistence type="predicted"/>
<organism evidence="2 3">
    <name type="scientific">Romboutsia ilealis</name>
    <dbReference type="NCBI Taxonomy" id="1115758"/>
    <lineage>
        <taxon>Bacteria</taxon>
        <taxon>Bacillati</taxon>
        <taxon>Bacillota</taxon>
        <taxon>Clostridia</taxon>
        <taxon>Peptostreptococcales</taxon>
        <taxon>Peptostreptococcaceae</taxon>
        <taxon>Romboutsia</taxon>
    </lineage>
</organism>
<keyword evidence="3" id="KW-1185">Reference proteome</keyword>
<accession>A0A1V1I405</accession>
<dbReference type="EC" id="2.1.1.13" evidence="2"/>
<dbReference type="RefSeq" id="WP_180702461.1">
    <property type="nucleotide sequence ID" value="NZ_CAONDH010000008.1"/>
</dbReference>
<dbReference type="KEGG" id="ril:CRIB_2385"/>
<sequence>MERNFVNSIDIDKKEVLRYLEYNGQHIDEKLDYIIDECIKITKEKINPRYTLGVYSILKEKIDNSYQIKFKDSNISIKSKDLCKLLDSCRQCIVLSTTLGIDIEKQIKINSYSNLTKSIIIDACATTAIEEFCDILQRNIEEKLRKEGKYITNRYSPGYGDLPIHINEDIINLLNTSKKIGLTITKDKIMIPRKSVIAIIGITENKKTYKQKSCLECSNYNTCKYKKEGDNYGCKRIHKK</sequence>
<dbReference type="Gene3D" id="3.40.109.40">
    <property type="match status" value="1"/>
</dbReference>